<dbReference type="OrthoDB" id="9811471at2"/>
<reference evidence="4 5" key="1">
    <citation type="submission" date="2019-01" db="EMBL/GenBank/DDBJ databases">
        <authorList>
            <person name="Chen W.-M."/>
        </authorList>
    </citation>
    <scope>NUCLEOTIDE SEQUENCE [LARGE SCALE GENOMIC DNA]</scope>
    <source>
        <strain evidence="4 5">TER-1</strain>
    </source>
</reference>
<dbReference type="SUPFAM" id="SSF75304">
    <property type="entry name" value="Amidase signature (AS) enzymes"/>
    <property type="match status" value="1"/>
</dbReference>
<dbReference type="InterPro" id="IPR000120">
    <property type="entry name" value="Amidase"/>
</dbReference>
<dbReference type="Proteomes" id="UP000286997">
    <property type="component" value="Unassembled WGS sequence"/>
</dbReference>
<keyword evidence="5" id="KW-1185">Reference proteome</keyword>
<evidence type="ECO:0000313" key="4">
    <source>
        <dbReference type="EMBL" id="RVU19140.1"/>
    </source>
</evidence>
<gene>
    <name evidence="4" type="ORF">EOE48_09650</name>
</gene>
<protein>
    <recommendedName>
        <fullName evidence="2">Indoleacetamide hydrolase</fullName>
    </recommendedName>
</protein>
<dbReference type="PANTHER" id="PTHR11895:SF176">
    <property type="entry name" value="AMIDASE AMID-RELATED"/>
    <property type="match status" value="1"/>
</dbReference>
<organism evidence="4 5">
    <name type="scientific">Methylobacterium oryzihabitans</name>
    <dbReference type="NCBI Taxonomy" id="2499852"/>
    <lineage>
        <taxon>Bacteria</taxon>
        <taxon>Pseudomonadati</taxon>
        <taxon>Pseudomonadota</taxon>
        <taxon>Alphaproteobacteria</taxon>
        <taxon>Hyphomicrobiales</taxon>
        <taxon>Methylobacteriaceae</taxon>
        <taxon>Methylobacterium</taxon>
    </lineage>
</organism>
<comment type="caution">
    <text evidence="4">The sequence shown here is derived from an EMBL/GenBank/DDBJ whole genome shotgun (WGS) entry which is preliminary data.</text>
</comment>
<dbReference type="GO" id="GO:0003824">
    <property type="term" value="F:catalytic activity"/>
    <property type="evidence" value="ECO:0007669"/>
    <property type="project" value="InterPro"/>
</dbReference>
<evidence type="ECO:0000256" key="2">
    <source>
        <dbReference type="ARBA" id="ARBA00021874"/>
    </source>
</evidence>
<evidence type="ECO:0000259" key="3">
    <source>
        <dbReference type="Pfam" id="PF01425"/>
    </source>
</evidence>
<dbReference type="RefSeq" id="WP_127728577.1">
    <property type="nucleotide sequence ID" value="NZ_SACP01000007.1"/>
</dbReference>
<dbReference type="InterPro" id="IPR020556">
    <property type="entry name" value="Amidase_CS"/>
</dbReference>
<dbReference type="PROSITE" id="PS00571">
    <property type="entry name" value="AMIDASES"/>
    <property type="match status" value="1"/>
</dbReference>
<dbReference type="InterPro" id="IPR036928">
    <property type="entry name" value="AS_sf"/>
</dbReference>
<evidence type="ECO:0000313" key="5">
    <source>
        <dbReference type="Proteomes" id="UP000286997"/>
    </source>
</evidence>
<accession>A0A437PA43</accession>
<sequence length="468" mass="48877">MSDTDLHACELLEIGRRIAARQVSSVEATQAQLDRIRRLDGELKSYACVMEEGALAAARAADAELDSGRNRGPLHGVPFAVKDLCWTTDAPTAAGMTIHRDYRPTDDATVVKRLRAAGAVILGKLQLTEGAYADHHPAITPPRNPWGAQFWSGASSSGSGVATAAGLCYGSLGSDTGGSIRFPSAANGVTGLKPTWGRVSRYGVFELAATLDHIGPMARSAADCGAILGVIAGADPDDPTAVPLPVPDFAAALAGGVKGLRLGVDADWIARDVDPVARAVTQAGIDVLAGLGAEIVPVRFPDPTAVIVDWFPLCGIETAVAHEATYPSRKGEYGPALSGLIELGRAQSGLDVQKIILRREEFRGRVRALFEDIDLLAVPAQAFAGPTLATMATLGEDAALMNGLLRFTCPFDMTGSPTLTLPGGFTEAGAPVGFQLVGPHFGEAALVRAGHAFQGATDWHRRRPPGLD</sequence>
<dbReference type="PANTHER" id="PTHR11895">
    <property type="entry name" value="TRANSAMIDASE"/>
    <property type="match status" value="1"/>
</dbReference>
<proteinExistence type="predicted"/>
<name>A0A437PA43_9HYPH</name>
<dbReference type="AlphaFoldDB" id="A0A437PA43"/>
<dbReference type="EMBL" id="SACP01000007">
    <property type="protein sequence ID" value="RVU19140.1"/>
    <property type="molecule type" value="Genomic_DNA"/>
</dbReference>
<comment type="function">
    <text evidence="1">Hydrolyzes indole-3-acetamide (IAM) into indole-3-acetic acid (IAA).</text>
</comment>
<feature type="domain" description="Amidase" evidence="3">
    <location>
        <begin position="27"/>
        <end position="446"/>
    </location>
</feature>
<dbReference type="Gene3D" id="3.90.1300.10">
    <property type="entry name" value="Amidase signature (AS) domain"/>
    <property type="match status" value="1"/>
</dbReference>
<dbReference type="InterPro" id="IPR023631">
    <property type="entry name" value="Amidase_dom"/>
</dbReference>
<evidence type="ECO:0000256" key="1">
    <source>
        <dbReference type="ARBA" id="ARBA00003871"/>
    </source>
</evidence>
<dbReference type="Pfam" id="PF01425">
    <property type="entry name" value="Amidase"/>
    <property type="match status" value="1"/>
</dbReference>